<gene>
    <name evidence="1" type="ORF">BXZ70DRAFT_274747</name>
</gene>
<evidence type="ECO:0000313" key="2">
    <source>
        <dbReference type="Proteomes" id="UP000813824"/>
    </source>
</evidence>
<organism evidence="1 2">
    <name type="scientific">Cristinia sonorae</name>
    <dbReference type="NCBI Taxonomy" id="1940300"/>
    <lineage>
        <taxon>Eukaryota</taxon>
        <taxon>Fungi</taxon>
        <taxon>Dikarya</taxon>
        <taxon>Basidiomycota</taxon>
        <taxon>Agaricomycotina</taxon>
        <taxon>Agaricomycetes</taxon>
        <taxon>Agaricomycetidae</taxon>
        <taxon>Agaricales</taxon>
        <taxon>Pleurotineae</taxon>
        <taxon>Stephanosporaceae</taxon>
        <taxon>Cristinia</taxon>
    </lineage>
</organism>
<dbReference type="AlphaFoldDB" id="A0A8K0XUJ2"/>
<evidence type="ECO:0008006" key="3">
    <source>
        <dbReference type="Google" id="ProtNLM"/>
    </source>
</evidence>
<accession>A0A8K0XUJ2</accession>
<protein>
    <recommendedName>
        <fullName evidence="3">F-box domain-containing protein</fullName>
    </recommendedName>
</protein>
<keyword evidence="2" id="KW-1185">Reference proteome</keyword>
<sequence>MMNQSSSPYNFPRLPIEVWEDVIDRLAGNSDLVQGNMTKLTRRRLVACSLVCRSWAPRCRYHLYRQLFLRSEADLEVVVLRLTEVPGLATRVALISIDCTSGSKQNWVALLPLRLHAVGMHTLPMLVMLRFDFTVARHRGFYEMYRQLPIKRLVLGVDVIYSRYSQITQLATAVRAESVSVRSLVTHLTNPGRICMGTAPKALELTMTWRELCETSQHWDFLRLGLRNVRFTIQGDQDSSRETVFGKSIPTWERIASLFWNMRSITKALDNLEVTVWLVGEKRHDIAARQFELHTDCATGPSLCKTTLRMCEDQGVRVATYILKGIASSLCQLHSIVLPYLPLDSLKYLKEIDDCLVNPAFDLLQECDIIDWEEQSGEQHDKCRHERYKEWMPQTAQRGLLHCECRQNARIETADLT</sequence>
<dbReference type="OrthoDB" id="2788229at2759"/>
<evidence type="ECO:0000313" key="1">
    <source>
        <dbReference type="EMBL" id="KAH8107087.1"/>
    </source>
</evidence>
<reference evidence="1" key="1">
    <citation type="journal article" date="2021" name="New Phytol.">
        <title>Evolutionary innovations through gain and loss of genes in the ectomycorrhizal Boletales.</title>
        <authorList>
            <person name="Wu G."/>
            <person name="Miyauchi S."/>
            <person name="Morin E."/>
            <person name="Kuo A."/>
            <person name="Drula E."/>
            <person name="Varga T."/>
            <person name="Kohler A."/>
            <person name="Feng B."/>
            <person name="Cao Y."/>
            <person name="Lipzen A."/>
            <person name="Daum C."/>
            <person name="Hundley H."/>
            <person name="Pangilinan J."/>
            <person name="Johnson J."/>
            <person name="Barry K."/>
            <person name="LaButti K."/>
            <person name="Ng V."/>
            <person name="Ahrendt S."/>
            <person name="Min B."/>
            <person name="Choi I.G."/>
            <person name="Park H."/>
            <person name="Plett J.M."/>
            <person name="Magnuson J."/>
            <person name="Spatafora J.W."/>
            <person name="Nagy L.G."/>
            <person name="Henrissat B."/>
            <person name="Grigoriev I.V."/>
            <person name="Yang Z.L."/>
            <person name="Xu J."/>
            <person name="Martin F.M."/>
        </authorList>
    </citation>
    <scope>NUCLEOTIDE SEQUENCE</scope>
    <source>
        <strain evidence="1">KKN 215</strain>
    </source>
</reference>
<comment type="caution">
    <text evidence="1">The sequence shown here is derived from an EMBL/GenBank/DDBJ whole genome shotgun (WGS) entry which is preliminary data.</text>
</comment>
<name>A0A8K0XUJ2_9AGAR</name>
<dbReference type="EMBL" id="JAEVFJ010000002">
    <property type="protein sequence ID" value="KAH8107087.1"/>
    <property type="molecule type" value="Genomic_DNA"/>
</dbReference>
<proteinExistence type="predicted"/>
<dbReference type="Proteomes" id="UP000813824">
    <property type="component" value="Unassembled WGS sequence"/>
</dbReference>